<dbReference type="Pfam" id="PF04229">
    <property type="entry name" value="GrpB"/>
    <property type="match status" value="1"/>
</dbReference>
<name>A0A367RU10_NOSPU</name>
<dbReference type="SUPFAM" id="SSF81301">
    <property type="entry name" value="Nucleotidyltransferase"/>
    <property type="match status" value="1"/>
</dbReference>
<comment type="caution">
    <text evidence="1">The sequence shown here is derived from an EMBL/GenBank/DDBJ whole genome shotgun (WGS) entry which is preliminary data.</text>
</comment>
<protein>
    <recommendedName>
        <fullName evidence="3">GrpB family protein</fullName>
    </recommendedName>
</protein>
<reference evidence="1 2" key="1">
    <citation type="submission" date="2016-04" db="EMBL/GenBank/DDBJ databases">
        <authorList>
            <person name="Evans L.H."/>
            <person name="Alamgir A."/>
            <person name="Owens N."/>
            <person name="Weber N.D."/>
            <person name="Virtaneva K."/>
            <person name="Barbian K."/>
            <person name="Babar A."/>
            <person name="Rosenke K."/>
        </authorList>
    </citation>
    <scope>NUCLEOTIDE SEQUENCE [LARGE SCALE GENOMIC DNA]</scope>
    <source>
        <strain evidence="1">NIES-2108</strain>
    </source>
</reference>
<dbReference type="PANTHER" id="PTHR34822:SF1">
    <property type="entry name" value="GRPB FAMILY PROTEIN"/>
    <property type="match status" value="1"/>
</dbReference>
<evidence type="ECO:0008006" key="3">
    <source>
        <dbReference type="Google" id="ProtNLM"/>
    </source>
</evidence>
<gene>
    <name evidence="1" type="ORF">A6769_06815</name>
</gene>
<accession>A0A367RU10</accession>
<organism evidence="1 2">
    <name type="scientific">Nostoc punctiforme NIES-2108</name>
    <dbReference type="NCBI Taxonomy" id="1356359"/>
    <lineage>
        <taxon>Bacteria</taxon>
        <taxon>Bacillati</taxon>
        <taxon>Cyanobacteriota</taxon>
        <taxon>Cyanophyceae</taxon>
        <taxon>Nostocales</taxon>
        <taxon>Nostocaceae</taxon>
        <taxon>Nostoc</taxon>
    </lineage>
</organism>
<proteinExistence type="predicted"/>
<dbReference type="InterPro" id="IPR007344">
    <property type="entry name" value="GrpB/CoaE"/>
</dbReference>
<dbReference type="AlphaFoldDB" id="A0A367RU10"/>
<dbReference type="PANTHER" id="PTHR34822">
    <property type="entry name" value="GRPB DOMAIN PROTEIN (AFU_ORTHOLOGUE AFUA_1G01530)"/>
    <property type="match status" value="1"/>
</dbReference>
<dbReference type="Gene3D" id="3.30.460.10">
    <property type="entry name" value="Beta Polymerase, domain 2"/>
    <property type="match status" value="1"/>
</dbReference>
<evidence type="ECO:0000313" key="1">
    <source>
        <dbReference type="EMBL" id="RCJ39459.1"/>
    </source>
</evidence>
<dbReference type="EMBL" id="LXQE01000096">
    <property type="protein sequence ID" value="RCJ39459.1"/>
    <property type="molecule type" value="Genomic_DNA"/>
</dbReference>
<evidence type="ECO:0000313" key="2">
    <source>
        <dbReference type="Proteomes" id="UP000252085"/>
    </source>
</evidence>
<dbReference type="Proteomes" id="UP000252085">
    <property type="component" value="Unassembled WGS sequence"/>
</dbReference>
<dbReference type="InterPro" id="IPR043519">
    <property type="entry name" value="NT_sf"/>
</dbReference>
<sequence>MDEVNIVEYDPRWATLFTEEAERIWQALGNDLVVEIEHIGSTAVPGMSAKPVIDIMVGVRSLVDAKSAILALKSLGYVYWYEDPRPGRMFFVKGMPPYGKQRTHHVHIVEIDSEFWERKLFCDYLRKHPQEARRYEVLKRNLAASFRSDREAYTNGKNDYIRALMLKARNQDMGKSQSH</sequence>